<dbReference type="InterPro" id="IPR001155">
    <property type="entry name" value="OxRdtase_FMN_N"/>
</dbReference>
<keyword evidence="5" id="KW-0288">FMN</keyword>
<keyword evidence="13" id="KW-1185">Reference proteome</keyword>
<comment type="similarity">
    <text evidence="3">In the N-terminal section; belongs to the NADH:flavin oxidoreductase/NADH oxidase family.</text>
</comment>
<comment type="cofactor">
    <cofactor evidence="2">
        <name>[4Fe-4S] cluster</name>
        <dbReference type="ChEBI" id="CHEBI:49883"/>
    </cofactor>
</comment>
<evidence type="ECO:0000256" key="8">
    <source>
        <dbReference type="ARBA" id="ARBA00023004"/>
    </source>
</evidence>
<keyword evidence="9" id="KW-0411">Iron-sulfur</keyword>
<evidence type="ECO:0000259" key="11">
    <source>
        <dbReference type="Pfam" id="PF07992"/>
    </source>
</evidence>
<dbReference type="PANTHER" id="PTHR42917">
    <property type="entry name" value="2,4-DIENOYL-COA REDUCTASE"/>
    <property type="match status" value="1"/>
</dbReference>
<dbReference type="InterPro" id="IPR023753">
    <property type="entry name" value="FAD/NAD-binding_dom"/>
</dbReference>
<reference evidence="12 13" key="1">
    <citation type="submission" date="2016-10" db="EMBL/GenBank/DDBJ databases">
        <authorList>
            <person name="de Groot N.N."/>
        </authorList>
    </citation>
    <scope>NUCLEOTIDE SEQUENCE [LARGE SCALE GENOMIC DNA]</scope>
    <source>
        <strain evidence="12 13">DSM 12130</strain>
    </source>
</reference>
<dbReference type="Proteomes" id="UP000199073">
    <property type="component" value="Unassembled WGS sequence"/>
</dbReference>
<evidence type="ECO:0000256" key="6">
    <source>
        <dbReference type="ARBA" id="ARBA00022723"/>
    </source>
</evidence>
<dbReference type="OrthoDB" id="9784632at2"/>
<dbReference type="SUPFAM" id="SSF51905">
    <property type="entry name" value="FAD/NAD(P)-binding domain"/>
    <property type="match status" value="1"/>
</dbReference>
<dbReference type="STRING" id="91360.SAMN05660330_00506"/>
<dbReference type="Pfam" id="PF00724">
    <property type="entry name" value="Oxidored_FMN"/>
    <property type="match status" value="1"/>
</dbReference>
<accession>A0A1H0KI34</accession>
<dbReference type="InterPro" id="IPR036188">
    <property type="entry name" value="FAD/NAD-bd_sf"/>
</dbReference>
<feature type="domain" description="NADH:flavin oxidoreductase/NADH oxidase N-terminal" evidence="10">
    <location>
        <begin position="7"/>
        <end position="356"/>
    </location>
</feature>
<feature type="domain" description="FAD/NAD(P)-binding" evidence="11">
    <location>
        <begin position="404"/>
        <end position="636"/>
    </location>
</feature>
<keyword evidence="7" id="KW-0560">Oxidoreductase</keyword>
<dbReference type="GO" id="GO:0051536">
    <property type="term" value="F:iron-sulfur cluster binding"/>
    <property type="evidence" value="ECO:0007669"/>
    <property type="project" value="UniProtKB-KW"/>
</dbReference>
<dbReference type="PRINTS" id="PR00368">
    <property type="entry name" value="FADPNR"/>
</dbReference>
<dbReference type="PRINTS" id="PR00411">
    <property type="entry name" value="PNDRDTASEI"/>
</dbReference>
<evidence type="ECO:0000256" key="5">
    <source>
        <dbReference type="ARBA" id="ARBA00022643"/>
    </source>
</evidence>
<evidence type="ECO:0000256" key="1">
    <source>
        <dbReference type="ARBA" id="ARBA00001917"/>
    </source>
</evidence>
<dbReference type="InterPro" id="IPR051793">
    <property type="entry name" value="NADH:flavin_oxidoreductase"/>
</dbReference>
<dbReference type="Gene3D" id="3.50.50.60">
    <property type="entry name" value="FAD/NAD(P)-binding domain"/>
    <property type="match status" value="1"/>
</dbReference>
<evidence type="ECO:0000313" key="12">
    <source>
        <dbReference type="EMBL" id="SDO55430.1"/>
    </source>
</evidence>
<evidence type="ECO:0000256" key="4">
    <source>
        <dbReference type="ARBA" id="ARBA00022630"/>
    </source>
</evidence>
<protein>
    <submittedName>
        <fullName evidence="12">2-enoate reductase</fullName>
    </submittedName>
</protein>
<keyword evidence="6" id="KW-0479">Metal-binding</keyword>
<evidence type="ECO:0000256" key="3">
    <source>
        <dbReference type="ARBA" id="ARBA00011048"/>
    </source>
</evidence>
<dbReference type="EMBL" id="FNJI01000003">
    <property type="protein sequence ID" value="SDO55430.1"/>
    <property type="molecule type" value="Genomic_DNA"/>
</dbReference>
<gene>
    <name evidence="12" type="ORF">SAMN05660330_00506</name>
</gene>
<evidence type="ECO:0000256" key="7">
    <source>
        <dbReference type="ARBA" id="ARBA00023002"/>
    </source>
</evidence>
<dbReference type="Gene3D" id="3.20.20.70">
    <property type="entry name" value="Aldolase class I"/>
    <property type="match status" value="1"/>
</dbReference>
<dbReference type="InterPro" id="IPR013785">
    <property type="entry name" value="Aldolase_TIM"/>
</dbReference>
<dbReference type="GO" id="GO:0010181">
    <property type="term" value="F:FMN binding"/>
    <property type="evidence" value="ECO:0007669"/>
    <property type="project" value="InterPro"/>
</dbReference>
<evidence type="ECO:0000313" key="13">
    <source>
        <dbReference type="Proteomes" id="UP000199073"/>
    </source>
</evidence>
<dbReference type="GO" id="GO:0046872">
    <property type="term" value="F:metal ion binding"/>
    <property type="evidence" value="ECO:0007669"/>
    <property type="project" value="UniProtKB-KW"/>
</dbReference>
<dbReference type="GO" id="GO:0016491">
    <property type="term" value="F:oxidoreductase activity"/>
    <property type="evidence" value="ECO:0007669"/>
    <property type="project" value="UniProtKB-KW"/>
</dbReference>
<evidence type="ECO:0000256" key="9">
    <source>
        <dbReference type="ARBA" id="ARBA00023014"/>
    </source>
</evidence>
<dbReference type="PANTHER" id="PTHR42917:SF2">
    <property type="entry name" value="2,4-DIENOYL-COA REDUCTASE [(2E)-ENOYL-COA-PRODUCING]"/>
    <property type="match status" value="1"/>
</dbReference>
<name>A0A1H0KI34_9BACT</name>
<comment type="cofactor">
    <cofactor evidence="1">
        <name>FMN</name>
        <dbReference type="ChEBI" id="CHEBI:58210"/>
    </cofactor>
</comment>
<keyword evidence="4" id="KW-0285">Flavoprotein</keyword>
<sequence length="666" mass="73654">MINSSGKMFTPIRIGSVEMRNRVALAPMSLESITPFENSYLDNRCKEYLVQRAMGGVGLMIVSCWRVDEDIEPMHHFHCNILTRGALYSIVELNEILHSFGAKVFYQLTAGFGRVGSPHPPGGGQPVAPSALPAFWDPKVTCRELSTGEIDTLVEKFGFWAGELKKAGVDGVELHAHEGYLFDQFSCAVFNKRTDKYGGDLEGRLTFAREILHAIKASAGDNFPVVYRYGLKHYMKGYFKGAVPGEDFKEFGRTLEEGLEMAKILERDGFDALHVDAGCYDSWYWPHPPNYMQHGCMAELAAQVKKEVNIPVIAVGRLDDPEVALEVIDKDKADIVAVGRGFLADAHWANKVRYGEVDQIRPCLGCHDACTGRLFNGKPMCCAVNPTVGRELDYQIHKAPEPKKIMIIGGGPAGMEAARVGAMRGHDVTLFETREKLGGHLVAGSVPEFKKDIRKLMSWYEIQLRQLGVTVLTSTPAGLETIERQRPDEILFCTGSVPLVPSIEGIDNPKTAHCIDVLNGEVTLGKNVVVIGGGLVGCEIALWAAGGGRKITIVERLEALMSSGPTVSKENRQMTIDLLALNNIEIRLLSTVSRVTDDQLYLMDSGFNQSRMEYDNLVVAAGMKKDDRLFLEAEKLFKNVRRIGDCLEVRNIQGAIWDGYEVARRL</sequence>
<evidence type="ECO:0000256" key="2">
    <source>
        <dbReference type="ARBA" id="ARBA00001966"/>
    </source>
</evidence>
<keyword evidence="8" id="KW-0408">Iron</keyword>
<evidence type="ECO:0000259" key="10">
    <source>
        <dbReference type="Pfam" id="PF00724"/>
    </source>
</evidence>
<dbReference type="Gene3D" id="3.40.50.720">
    <property type="entry name" value="NAD(P)-binding Rossmann-like Domain"/>
    <property type="match status" value="1"/>
</dbReference>
<dbReference type="AlphaFoldDB" id="A0A1H0KI34"/>
<dbReference type="SUPFAM" id="SSF51395">
    <property type="entry name" value="FMN-linked oxidoreductases"/>
    <property type="match status" value="1"/>
</dbReference>
<proteinExistence type="inferred from homology"/>
<dbReference type="Pfam" id="PF07992">
    <property type="entry name" value="Pyr_redox_2"/>
    <property type="match status" value="1"/>
</dbReference>
<organism evidence="12 13">
    <name type="scientific">Desulforhopalus singaporensis</name>
    <dbReference type="NCBI Taxonomy" id="91360"/>
    <lineage>
        <taxon>Bacteria</taxon>
        <taxon>Pseudomonadati</taxon>
        <taxon>Thermodesulfobacteriota</taxon>
        <taxon>Desulfobulbia</taxon>
        <taxon>Desulfobulbales</taxon>
        <taxon>Desulfocapsaceae</taxon>
        <taxon>Desulforhopalus</taxon>
    </lineage>
</organism>
<dbReference type="RefSeq" id="WP_092219467.1">
    <property type="nucleotide sequence ID" value="NZ_FNJI01000003.1"/>
</dbReference>